<dbReference type="EMBL" id="CP026606">
    <property type="protein sequence ID" value="AVB76110.1"/>
    <property type="molecule type" value="Genomic_DNA"/>
</dbReference>
<reference evidence="2" key="1">
    <citation type="journal article" date="2018" name="Genome Announc.">
        <title>Complete Genome Sequence of the Methanococcus maripaludis Type Strain JJ (DSM 2067), a Model for Selenoprotein Synthesis in Archaea.</title>
        <authorList>
            <person name="Poehlein A."/>
            <person name="Heym D."/>
            <person name="Quitzke V."/>
            <person name="Fersch J."/>
            <person name="Daniel R."/>
            <person name="Rother M."/>
        </authorList>
    </citation>
    <scope>NUCLEOTIDE SEQUENCE [LARGE SCALE GENOMIC DNA]</scope>
    <source>
        <strain evidence="2">DSM 2067</strain>
    </source>
</reference>
<proteinExistence type="predicted"/>
<dbReference type="Proteomes" id="UP000239462">
    <property type="component" value="Chromosome"/>
</dbReference>
<accession>A0A2L1CA63</accession>
<dbReference type="InterPro" id="IPR032359">
    <property type="entry name" value="KwaB-like"/>
</dbReference>
<dbReference type="GeneID" id="36101786"/>
<evidence type="ECO:0000313" key="2">
    <source>
        <dbReference type="Proteomes" id="UP000239462"/>
    </source>
</evidence>
<protein>
    <recommendedName>
        <fullName evidence="3">DUF4868 domain-containing protein</fullName>
    </recommendedName>
</protein>
<name>A0A2L1CA63_METMI</name>
<dbReference type="KEGG" id="mmad:MMJJ_06960"/>
<dbReference type="Pfam" id="PF16162">
    <property type="entry name" value="KwaB"/>
    <property type="match status" value="1"/>
</dbReference>
<dbReference type="RefSeq" id="WP_104837701.1">
    <property type="nucleotide sequence ID" value="NZ_CP026606.1"/>
</dbReference>
<organism evidence="1 2">
    <name type="scientific">Methanococcus maripaludis</name>
    <name type="common">Methanococcus deltae</name>
    <dbReference type="NCBI Taxonomy" id="39152"/>
    <lineage>
        <taxon>Archaea</taxon>
        <taxon>Methanobacteriati</taxon>
        <taxon>Methanobacteriota</taxon>
        <taxon>Methanomada group</taxon>
        <taxon>Methanococci</taxon>
        <taxon>Methanococcales</taxon>
        <taxon>Methanococcaceae</taxon>
        <taxon>Methanococcus</taxon>
    </lineage>
</organism>
<evidence type="ECO:0000313" key="1">
    <source>
        <dbReference type="EMBL" id="AVB76110.1"/>
    </source>
</evidence>
<sequence length="340" mass="39886">MEINVATILKMPDIYKMLKDENLNLGNITLNFVERTKKKELITHKIWRTEFNSNHAIEQELLKIAQLEVGIRCGDEYFYPKYSPMAKYDKKVIEVMSAEDIPHFEDIYDKTYGDPEFLNSNALKNIKKIWGYIVTIDIFDNKKEISKNLIFIKKHSPLKLLGKGTLNMVFNRNNGKFDKIEDSIFALEDKFDGMIYKGKEMASEDISEIMYVFNKNGIELFFDFHEGYKKEIDDKKDKLVEQKIIDKDNLEVLVSLSKRNKDLTKKFATVLNTKSYKTWDHNSISDTKSEFKLDEIEFDENDNLIINSKNYATVIKILDDDYLESKHSGNKYETHSKVRV</sequence>
<dbReference type="AlphaFoldDB" id="A0A2L1CA63"/>
<gene>
    <name evidence="1" type="ORF">MMJJ_06960</name>
</gene>
<evidence type="ECO:0008006" key="3">
    <source>
        <dbReference type="Google" id="ProtNLM"/>
    </source>
</evidence>